<evidence type="ECO:0008006" key="5">
    <source>
        <dbReference type="Google" id="ProtNLM"/>
    </source>
</evidence>
<dbReference type="SUPFAM" id="SSF52540">
    <property type="entry name" value="P-loop containing nucleoside triphosphate hydrolases"/>
    <property type="match status" value="1"/>
</dbReference>
<evidence type="ECO:0000313" key="4">
    <source>
        <dbReference type="Proteomes" id="UP000018426"/>
    </source>
</evidence>
<dbReference type="InterPro" id="IPR047187">
    <property type="entry name" value="SF1_C_Upf1"/>
</dbReference>
<dbReference type="InterPro" id="IPR027417">
    <property type="entry name" value="P-loop_NTPase"/>
</dbReference>
<evidence type="ECO:0000259" key="2">
    <source>
        <dbReference type="Pfam" id="PF13087"/>
    </source>
</evidence>
<gene>
    <name evidence="3" type="ORF">F989_01725</name>
</gene>
<dbReference type="GO" id="GO:0004386">
    <property type="term" value="F:helicase activity"/>
    <property type="evidence" value="ECO:0007669"/>
    <property type="project" value="InterPro"/>
</dbReference>
<dbReference type="Pfam" id="PF13087">
    <property type="entry name" value="AAA_12"/>
    <property type="match status" value="1"/>
</dbReference>
<dbReference type="PATRIC" id="fig|1217671.3.peg.1706"/>
<comment type="caution">
    <text evidence="3">The sequence shown here is derived from an EMBL/GenBank/DDBJ whole genome shotgun (WGS) entry which is preliminary data.</text>
</comment>
<dbReference type="RefSeq" id="WP_004679153.1">
    <property type="nucleotide sequence ID" value="NZ_KB849226.1"/>
</dbReference>
<organism evidence="3 4">
    <name type="scientific">Acinetobacter parvus NIPH 1103</name>
    <dbReference type="NCBI Taxonomy" id="1217671"/>
    <lineage>
        <taxon>Bacteria</taxon>
        <taxon>Pseudomonadati</taxon>
        <taxon>Pseudomonadota</taxon>
        <taxon>Gammaproteobacteria</taxon>
        <taxon>Moraxellales</taxon>
        <taxon>Moraxellaceae</taxon>
        <taxon>Acinetobacter</taxon>
    </lineage>
</organism>
<evidence type="ECO:0000313" key="3">
    <source>
        <dbReference type="EMBL" id="ENU33301.1"/>
    </source>
</evidence>
<accession>N8Q3H0</accession>
<dbReference type="InterPro" id="IPR041679">
    <property type="entry name" value="DNA2/NAM7-like_C"/>
</dbReference>
<feature type="domain" description="DNA2/NAM7 helicase helicase" evidence="1">
    <location>
        <begin position="431"/>
        <end position="824"/>
    </location>
</feature>
<feature type="domain" description="DNA2/NAM7 helicase-like C-terminal" evidence="2">
    <location>
        <begin position="849"/>
        <end position="1089"/>
    </location>
</feature>
<protein>
    <recommendedName>
        <fullName evidence="5">AAA+ ATPase domain-containing protein</fullName>
    </recommendedName>
</protein>
<evidence type="ECO:0000259" key="1">
    <source>
        <dbReference type="Pfam" id="PF13086"/>
    </source>
</evidence>
<dbReference type="Gene3D" id="3.40.50.300">
    <property type="entry name" value="P-loop containing nucleotide triphosphate hydrolases"/>
    <property type="match status" value="3"/>
</dbReference>
<reference evidence="3 4" key="1">
    <citation type="submission" date="2013-02" db="EMBL/GenBank/DDBJ databases">
        <title>The Genome Sequence of Acinetobacter parvus NIPH 1103.</title>
        <authorList>
            <consortium name="The Broad Institute Genome Sequencing Platform"/>
            <consortium name="The Broad Institute Genome Sequencing Center for Infectious Disease"/>
            <person name="Cerqueira G."/>
            <person name="Feldgarden M."/>
            <person name="Courvalin P."/>
            <person name="Perichon B."/>
            <person name="Grillot-Courvalin C."/>
            <person name="Clermont D."/>
            <person name="Rocha E."/>
            <person name="Yoon E.-J."/>
            <person name="Nemec A."/>
            <person name="Walker B."/>
            <person name="Young S.K."/>
            <person name="Zeng Q."/>
            <person name="Gargeya S."/>
            <person name="Fitzgerald M."/>
            <person name="Haas B."/>
            <person name="Abouelleil A."/>
            <person name="Alvarado L."/>
            <person name="Arachchi H.M."/>
            <person name="Berlin A.M."/>
            <person name="Chapman S.B."/>
            <person name="Dewar J."/>
            <person name="Goldberg J."/>
            <person name="Griggs A."/>
            <person name="Gujja S."/>
            <person name="Hansen M."/>
            <person name="Howarth C."/>
            <person name="Imamovic A."/>
            <person name="Larimer J."/>
            <person name="McCowan C."/>
            <person name="Murphy C."/>
            <person name="Neiman D."/>
            <person name="Pearson M."/>
            <person name="Priest M."/>
            <person name="Roberts A."/>
            <person name="Saif S."/>
            <person name="Shea T."/>
            <person name="Sisk P."/>
            <person name="Sykes S."/>
            <person name="Wortman J."/>
            <person name="Nusbaum C."/>
            <person name="Birren B."/>
        </authorList>
    </citation>
    <scope>NUCLEOTIDE SEQUENCE [LARGE SCALE GENOMIC DNA]</scope>
    <source>
        <strain evidence="3 4">NIPH 1103</strain>
    </source>
</reference>
<dbReference type="PANTHER" id="PTHR10887:SF495">
    <property type="entry name" value="HELICASE SENATAXIN ISOFORM X1-RELATED"/>
    <property type="match status" value="1"/>
</dbReference>
<name>N8Q3H0_9GAMM</name>
<dbReference type="PANTHER" id="PTHR10887">
    <property type="entry name" value="DNA2/NAM7 HELICASE FAMILY"/>
    <property type="match status" value="1"/>
</dbReference>
<sequence>MKLHEFKSNNLLVIEAKLNSDEKIPDLEPITLFMEMEQCYLEHKQQVYPIDLLSSSVISASMAEAYIRQNNFLWTLTQQKNQKLWLSGFPIDNNLILHIDIGVTESFSYLLADDAKIENSQINLAIHWLNEEFLIYKDNSEYLAFSAFYQNQNSDIIHLIGKIHLLEIKQINDYWQITKISKKRPNNNFRLVTIQGKIQFKDSSLAKKLDNIAHKAALKEHTEQHGDYIETWKQYSNTQWDNAVKRANQISFLRYSHYESTSKTGYWYIYIDDFDKLKEFENKWNKFDHKKGEQIQLGLEIPEWLDNQIEVHETGLTLDKKAWRAEIIRIEINKKRILLKYAEKKDKKPPLDKDNKKGFLFLSIFSILVQRRRQQEALTRISNRQNPMSGLHCLLQGLSTDSIGATKNFRKLKWKSVKTKNLFKGGRPTLKQQEAIELALNSSDLTIIIGPPGTGKTQVITALQQRIAEESTTSIQRSILLTSYQHDAVDNVVERSDVLGLAGLRIGGKTKSDDEDQANLDTIAKWAMPIQENIQQETQSNNFIQLYRVLEESCLKLRLGNTQQKAESKSEIQQILDRLEQDYKISPSLDWKNWWQEFNTTPSYTSSSLTAHLYPLICSLRTTVDGFTDDGIKQCRAVLAALELIQQQHLNTKILSADEHDLLKQFIQVDLKQIQQTDFLPLVSLKNTLIDRCLPDFRPQYLQSILNEEHCKKLDQLLKEMTDIAKKSKTLGYLIILDKYHTGLSATTGAIKDAIAHYTAVLAATCQQAAGNAMQNLKLINSESIIFENVIVDEAARATPLDLMIPMAMAKRRLVLVGDHRQLPHMLDDQVEKDLSQQSEWKTIQNDMLKESLFQRLVGNLKRLEDDKQQPKRVIMLDTQFRMHPLLGQFISKNFYENHGLPPIKAGRPETDFIHNISGYATAVCTFKHISNEPQQRPNKGSGWHRPSEAKWIAQEAKRILDEKPELSVGIISFYRGQVDTLFNEMSDTKIGLTVGDKIAEPYRIIETGKNKGDERLRIGTVDAFQGKEFDVVFVSLVRTLPETFQIDELDEQKRDQRLTQAYGFLRVDNRLNVALSRQRSLLIVVGDRQLVQHNATLEAVPALPAFFTLCGGEHGQVL</sequence>
<dbReference type="AlphaFoldDB" id="N8Q3H0"/>
<proteinExistence type="predicted"/>
<dbReference type="InterPro" id="IPR041677">
    <property type="entry name" value="DNA2/NAM7_AAA_11"/>
</dbReference>
<dbReference type="EMBL" id="APOL01000026">
    <property type="protein sequence ID" value="ENU33301.1"/>
    <property type="molecule type" value="Genomic_DNA"/>
</dbReference>
<dbReference type="Pfam" id="PF13086">
    <property type="entry name" value="AAA_11"/>
    <property type="match status" value="1"/>
</dbReference>
<dbReference type="Proteomes" id="UP000018426">
    <property type="component" value="Unassembled WGS sequence"/>
</dbReference>
<dbReference type="InterPro" id="IPR045055">
    <property type="entry name" value="DNA2/NAM7-like"/>
</dbReference>
<dbReference type="CDD" id="cd18808">
    <property type="entry name" value="SF1_C_Upf1"/>
    <property type="match status" value="1"/>
</dbReference>
<dbReference type="HOGENOM" id="CLU_007896_0_0_6"/>